<protein>
    <submittedName>
        <fullName evidence="2">Uncharacterized protein</fullName>
    </submittedName>
</protein>
<feature type="compositionally biased region" description="Low complexity" evidence="1">
    <location>
        <begin position="100"/>
        <end position="110"/>
    </location>
</feature>
<evidence type="ECO:0000313" key="2">
    <source>
        <dbReference type="EMBL" id="WOL00102.1"/>
    </source>
</evidence>
<evidence type="ECO:0000256" key="1">
    <source>
        <dbReference type="SAM" id="MobiDB-lite"/>
    </source>
</evidence>
<dbReference type="Proteomes" id="UP001327560">
    <property type="component" value="Chromosome 3"/>
</dbReference>
<feature type="compositionally biased region" description="Polar residues" evidence="1">
    <location>
        <begin position="86"/>
        <end position="97"/>
    </location>
</feature>
<evidence type="ECO:0000313" key="3">
    <source>
        <dbReference type="Proteomes" id="UP001327560"/>
    </source>
</evidence>
<reference evidence="2 3" key="1">
    <citation type="submission" date="2023-10" db="EMBL/GenBank/DDBJ databases">
        <title>Chromosome-scale genome assembly provides insights into flower coloration mechanisms of Canna indica.</title>
        <authorList>
            <person name="Li C."/>
        </authorList>
    </citation>
    <scope>NUCLEOTIDE SEQUENCE [LARGE SCALE GENOMIC DNA]</scope>
    <source>
        <tissue evidence="2">Flower</tissue>
    </source>
</reference>
<dbReference type="EMBL" id="CP136892">
    <property type="protein sequence ID" value="WOL00102.1"/>
    <property type="molecule type" value="Genomic_DNA"/>
</dbReference>
<feature type="region of interest" description="Disordered" evidence="1">
    <location>
        <begin position="1"/>
        <end position="35"/>
    </location>
</feature>
<sequence length="147" mass="15819">MDHGDSCEDASIFRADSGPVTVEPPQPDPLVISGSRQYGKVLRTSSLDPDPTEIDPLVANIRSREQVNPDSTEIDPLVANIRSREQVNPNPSRSTHSFMAPPSDAPSSAPMETSAPPSRSFDQMAQELAVVFSVAPAFPVVPKSQRP</sequence>
<name>A0AAQ3K1L0_9LILI</name>
<keyword evidence="3" id="KW-1185">Reference proteome</keyword>
<proteinExistence type="predicted"/>
<dbReference type="AlphaFoldDB" id="A0AAQ3K1L0"/>
<organism evidence="2 3">
    <name type="scientific">Canna indica</name>
    <name type="common">Indian-shot</name>
    <dbReference type="NCBI Taxonomy" id="4628"/>
    <lineage>
        <taxon>Eukaryota</taxon>
        <taxon>Viridiplantae</taxon>
        <taxon>Streptophyta</taxon>
        <taxon>Embryophyta</taxon>
        <taxon>Tracheophyta</taxon>
        <taxon>Spermatophyta</taxon>
        <taxon>Magnoliopsida</taxon>
        <taxon>Liliopsida</taxon>
        <taxon>Zingiberales</taxon>
        <taxon>Cannaceae</taxon>
        <taxon>Canna</taxon>
    </lineage>
</organism>
<feature type="region of interest" description="Disordered" evidence="1">
    <location>
        <begin position="84"/>
        <end position="119"/>
    </location>
</feature>
<accession>A0AAQ3K1L0</accession>
<gene>
    <name evidence="2" type="ORF">Cni_G08815</name>
</gene>